<organism evidence="1 2">
    <name type="scientific">Brumimicrobium aurantiacum</name>
    <dbReference type="NCBI Taxonomy" id="1737063"/>
    <lineage>
        <taxon>Bacteria</taxon>
        <taxon>Pseudomonadati</taxon>
        <taxon>Bacteroidota</taxon>
        <taxon>Flavobacteriia</taxon>
        <taxon>Flavobacteriales</taxon>
        <taxon>Crocinitomicaceae</taxon>
        <taxon>Brumimicrobium</taxon>
    </lineage>
</organism>
<protein>
    <submittedName>
        <fullName evidence="1">Uncharacterized protein</fullName>
    </submittedName>
</protein>
<accession>A0A3E1F266</accession>
<dbReference type="RefSeq" id="WP_116879632.1">
    <property type="nucleotide sequence ID" value="NZ_QURB01000001.1"/>
</dbReference>
<sequence>MKTGIANKKIEKIIALVEKEGVLAESLVQELTELRELALKEEDPLLAKVTRLSFEYLTENEAYDVQALWEEDEEGGEFPLEIDDKENLLNLLNLMLKSDHKINREEIKDYRTALKEELY</sequence>
<dbReference type="EMBL" id="QURB01000001">
    <property type="protein sequence ID" value="RFC55797.1"/>
    <property type="molecule type" value="Genomic_DNA"/>
</dbReference>
<reference evidence="1 2" key="1">
    <citation type="submission" date="2018-08" db="EMBL/GenBank/DDBJ databases">
        <title>The draft genome squence of Brumimicrobium sp. N62.</title>
        <authorList>
            <person name="Du Z.-J."/>
            <person name="Luo H.-R."/>
        </authorList>
    </citation>
    <scope>NUCLEOTIDE SEQUENCE [LARGE SCALE GENOMIC DNA]</scope>
    <source>
        <strain evidence="1 2">N62</strain>
    </source>
</reference>
<dbReference type="AlphaFoldDB" id="A0A3E1F266"/>
<evidence type="ECO:0000313" key="1">
    <source>
        <dbReference type="EMBL" id="RFC55797.1"/>
    </source>
</evidence>
<dbReference type="Proteomes" id="UP000257127">
    <property type="component" value="Unassembled WGS sequence"/>
</dbReference>
<comment type="caution">
    <text evidence="1">The sequence shown here is derived from an EMBL/GenBank/DDBJ whole genome shotgun (WGS) entry which is preliminary data.</text>
</comment>
<gene>
    <name evidence="1" type="ORF">DXU93_02350</name>
</gene>
<proteinExistence type="predicted"/>
<evidence type="ECO:0000313" key="2">
    <source>
        <dbReference type="Proteomes" id="UP000257127"/>
    </source>
</evidence>
<keyword evidence="2" id="KW-1185">Reference proteome</keyword>
<dbReference type="OrthoDB" id="1441638at2"/>
<name>A0A3E1F266_9FLAO</name>